<protein>
    <submittedName>
        <fullName evidence="6">LysR family transcriptional regulator</fullName>
    </submittedName>
</protein>
<comment type="similarity">
    <text evidence="1">Belongs to the LysR transcriptional regulatory family.</text>
</comment>
<evidence type="ECO:0000256" key="3">
    <source>
        <dbReference type="ARBA" id="ARBA00023125"/>
    </source>
</evidence>
<dbReference type="InterPro" id="IPR037424">
    <property type="entry name" value="NocR_PBP2"/>
</dbReference>
<dbReference type="SUPFAM" id="SSF53850">
    <property type="entry name" value="Periplasmic binding protein-like II"/>
    <property type="match status" value="1"/>
</dbReference>
<dbReference type="GO" id="GO:0010628">
    <property type="term" value="P:positive regulation of gene expression"/>
    <property type="evidence" value="ECO:0007669"/>
    <property type="project" value="TreeGrafter"/>
</dbReference>
<dbReference type="InterPro" id="IPR000847">
    <property type="entry name" value="LysR_HTH_N"/>
</dbReference>
<feature type="domain" description="HTH lysR-type" evidence="5">
    <location>
        <begin position="1"/>
        <end position="46"/>
    </location>
</feature>
<dbReference type="GO" id="GO:0043565">
    <property type="term" value="F:sequence-specific DNA binding"/>
    <property type="evidence" value="ECO:0007669"/>
    <property type="project" value="TreeGrafter"/>
</dbReference>
<accession>A0A3S0A4N9</accession>
<dbReference type="InterPro" id="IPR036390">
    <property type="entry name" value="WH_DNA-bd_sf"/>
</dbReference>
<evidence type="ECO:0000256" key="1">
    <source>
        <dbReference type="ARBA" id="ARBA00009437"/>
    </source>
</evidence>
<dbReference type="PANTHER" id="PTHR30427">
    <property type="entry name" value="TRANSCRIPTIONAL ACTIVATOR PROTEIN LYSR"/>
    <property type="match status" value="1"/>
</dbReference>
<dbReference type="PROSITE" id="PS50931">
    <property type="entry name" value="HTH_LYSR"/>
    <property type="match status" value="1"/>
</dbReference>
<keyword evidence="3" id="KW-0238">DNA-binding</keyword>
<dbReference type="AlphaFoldDB" id="A0A3S0A4N9"/>
<dbReference type="EMBL" id="RWKW01000099">
    <property type="protein sequence ID" value="RST83889.1"/>
    <property type="molecule type" value="Genomic_DNA"/>
</dbReference>
<keyword evidence="4" id="KW-0804">Transcription</keyword>
<dbReference type="Proteomes" id="UP000278398">
    <property type="component" value="Unassembled WGS sequence"/>
</dbReference>
<evidence type="ECO:0000256" key="2">
    <source>
        <dbReference type="ARBA" id="ARBA00023015"/>
    </source>
</evidence>
<evidence type="ECO:0000313" key="6">
    <source>
        <dbReference type="EMBL" id="RST83889.1"/>
    </source>
</evidence>
<gene>
    <name evidence="6" type="ORF">EJC49_21760</name>
</gene>
<sequence length="289" mass="31396">MRHGSVTAASQALNISQPAVSRLIADLERSVGFPIFLRKGGKLEPTAEGGQLLQEVERMFYGIERLRQVANEIRDLRRATLHIAAMPMVSLEVMPNAIARLLAERDGIRITHDVHGSARILDLVSSRQVELGIGQMVAERQGIDIIASYRTCCVCAMVPGHPLSGRTELGPRDLKGHPMVALAHHTVAAGYITQIFAEANVQPEIAVESQPSYTACGLAAAGVGIAIVDPLTPRVFRADLRLVPFKPVIPFDFHVFKSAEVPLTRAASTFCRHLFETLEGFGEVARIGP</sequence>
<dbReference type="Pfam" id="PF00126">
    <property type="entry name" value="HTH_1"/>
    <property type="match status" value="1"/>
</dbReference>
<dbReference type="InterPro" id="IPR036388">
    <property type="entry name" value="WH-like_DNA-bd_sf"/>
</dbReference>
<dbReference type="PRINTS" id="PR00039">
    <property type="entry name" value="HTHLYSR"/>
</dbReference>
<dbReference type="PANTHER" id="PTHR30427:SF1">
    <property type="entry name" value="TRANSCRIPTIONAL ACTIVATOR PROTEIN LYSR"/>
    <property type="match status" value="1"/>
</dbReference>
<dbReference type="Gene3D" id="3.40.190.290">
    <property type="match status" value="1"/>
</dbReference>
<name>A0A3S0A4N9_9HYPH</name>
<keyword evidence="7" id="KW-1185">Reference proteome</keyword>
<organism evidence="6 7">
    <name type="scientific">Aquibium carbonis</name>
    <dbReference type="NCBI Taxonomy" id="2495581"/>
    <lineage>
        <taxon>Bacteria</taxon>
        <taxon>Pseudomonadati</taxon>
        <taxon>Pseudomonadota</taxon>
        <taxon>Alphaproteobacteria</taxon>
        <taxon>Hyphomicrobiales</taxon>
        <taxon>Phyllobacteriaceae</taxon>
        <taxon>Aquibium</taxon>
    </lineage>
</organism>
<proteinExistence type="inferred from homology"/>
<dbReference type="GO" id="GO:0003700">
    <property type="term" value="F:DNA-binding transcription factor activity"/>
    <property type="evidence" value="ECO:0007669"/>
    <property type="project" value="InterPro"/>
</dbReference>
<dbReference type="Pfam" id="PF03466">
    <property type="entry name" value="LysR_substrate"/>
    <property type="match status" value="1"/>
</dbReference>
<dbReference type="SUPFAM" id="SSF46785">
    <property type="entry name" value="Winged helix' DNA-binding domain"/>
    <property type="match status" value="1"/>
</dbReference>
<evidence type="ECO:0000313" key="7">
    <source>
        <dbReference type="Proteomes" id="UP000278398"/>
    </source>
</evidence>
<dbReference type="InterPro" id="IPR005119">
    <property type="entry name" value="LysR_subst-bd"/>
</dbReference>
<keyword evidence="2" id="KW-0805">Transcription regulation</keyword>
<reference evidence="6 7" key="1">
    <citation type="submission" date="2018-12" db="EMBL/GenBank/DDBJ databases">
        <title>Mesorhizobium carbonis sp. nov., isolated from coal mine water.</title>
        <authorList>
            <person name="Xin W."/>
            <person name="Xu Z."/>
            <person name="Xiang F."/>
            <person name="Zhang J."/>
            <person name="Xi L."/>
            <person name="Liu J."/>
        </authorList>
    </citation>
    <scope>NUCLEOTIDE SEQUENCE [LARGE SCALE GENOMIC DNA]</scope>
    <source>
        <strain evidence="6 7">B2.3</strain>
    </source>
</reference>
<dbReference type="CDD" id="cd08415">
    <property type="entry name" value="PBP2_LysR_opines_like"/>
    <property type="match status" value="1"/>
</dbReference>
<evidence type="ECO:0000259" key="5">
    <source>
        <dbReference type="PROSITE" id="PS50931"/>
    </source>
</evidence>
<evidence type="ECO:0000256" key="4">
    <source>
        <dbReference type="ARBA" id="ARBA00023163"/>
    </source>
</evidence>
<dbReference type="Gene3D" id="1.10.10.10">
    <property type="entry name" value="Winged helix-like DNA-binding domain superfamily/Winged helix DNA-binding domain"/>
    <property type="match status" value="1"/>
</dbReference>
<comment type="caution">
    <text evidence="6">The sequence shown here is derived from an EMBL/GenBank/DDBJ whole genome shotgun (WGS) entry which is preliminary data.</text>
</comment>